<feature type="transmembrane region" description="Helical" evidence="7">
    <location>
        <begin position="160"/>
        <end position="178"/>
    </location>
</feature>
<evidence type="ECO:0000256" key="7">
    <source>
        <dbReference type="SAM" id="Phobius"/>
    </source>
</evidence>
<dbReference type="PANTHER" id="PTHR15664:SF21">
    <property type="entry name" value="TRANSMEMBRANE PROTEIN 230"/>
    <property type="match status" value="1"/>
</dbReference>
<dbReference type="Pfam" id="PF05915">
    <property type="entry name" value="TMEM_230_134"/>
    <property type="match status" value="1"/>
</dbReference>
<dbReference type="PANTHER" id="PTHR15664">
    <property type="entry name" value="C20ORF30 PROTEIN"/>
    <property type="match status" value="1"/>
</dbReference>
<evidence type="ECO:0000256" key="2">
    <source>
        <dbReference type="ARBA" id="ARBA00007743"/>
    </source>
</evidence>
<dbReference type="Proteomes" id="UP000775213">
    <property type="component" value="Unassembled WGS sequence"/>
</dbReference>
<organism evidence="8 9">
    <name type="scientific">Dendrobium chrysotoxum</name>
    <name type="common">Orchid</name>
    <dbReference type="NCBI Taxonomy" id="161865"/>
    <lineage>
        <taxon>Eukaryota</taxon>
        <taxon>Viridiplantae</taxon>
        <taxon>Streptophyta</taxon>
        <taxon>Embryophyta</taxon>
        <taxon>Tracheophyta</taxon>
        <taxon>Spermatophyta</taxon>
        <taxon>Magnoliopsida</taxon>
        <taxon>Liliopsida</taxon>
        <taxon>Asparagales</taxon>
        <taxon>Orchidaceae</taxon>
        <taxon>Epidendroideae</taxon>
        <taxon>Malaxideae</taxon>
        <taxon>Dendrobiinae</taxon>
        <taxon>Dendrobium</taxon>
    </lineage>
</organism>
<evidence type="ECO:0000256" key="6">
    <source>
        <dbReference type="SAM" id="MobiDB-lite"/>
    </source>
</evidence>
<evidence type="ECO:0000256" key="4">
    <source>
        <dbReference type="ARBA" id="ARBA00022989"/>
    </source>
</evidence>
<keyword evidence="5 7" id="KW-0472">Membrane</keyword>
<feature type="region of interest" description="Disordered" evidence="6">
    <location>
        <begin position="29"/>
        <end position="51"/>
    </location>
</feature>
<gene>
    <name evidence="8" type="ORF">IEQ34_016969</name>
</gene>
<comment type="caution">
    <text evidence="8">The sequence shown here is derived from an EMBL/GenBank/DDBJ whole genome shotgun (WGS) entry which is preliminary data.</text>
</comment>
<evidence type="ECO:0000256" key="1">
    <source>
        <dbReference type="ARBA" id="ARBA00004141"/>
    </source>
</evidence>
<evidence type="ECO:0000313" key="8">
    <source>
        <dbReference type="EMBL" id="KAH0455045.1"/>
    </source>
</evidence>
<proteinExistence type="inferred from homology"/>
<comment type="similarity">
    <text evidence="2">Belongs to the TMEM134/TMEM230 family.</text>
</comment>
<keyword evidence="4 7" id="KW-1133">Transmembrane helix</keyword>
<feature type="transmembrane region" description="Helical" evidence="7">
    <location>
        <begin position="130"/>
        <end position="154"/>
    </location>
</feature>
<evidence type="ECO:0008006" key="10">
    <source>
        <dbReference type="Google" id="ProtNLM"/>
    </source>
</evidence>
<protein>
    <recommendedName>
        <fullName evidence="10">Transmembrane protein 230</fullName>
    </recommendedName>
</protein>
<name>A0AAV7GH14_DENCH</name>
<accession>A0AAV7GH14</accession>
<evidence type="ECO:0000256" key="3">
    <source>
        <dbReference type="ARBA" id="ARBA00022692"/>
    </source>
</evidence>
<comment type="subcellular location">
    <subcellularLocation>
        <location evidence="1">Membrane</location>
        <topology evidence="1">Multi-pass membrane protein</topology>
    </subcellularLocation>
</comment>
<dbReference type="EMBL" id="JAGFBR010000015">
    <property type="protein sequence ID" value="KAH0455045.1"/>
    <property type="molecule type" value="Genomic_DNA"/>
</dbReference>
<evidence type="ECO:0000313" key="9">
    <source>
        <dbReference type="Proteomes" id="UP000775213"/>
    </source>
</evidence>
<keyword evidence="9" id="KW-1185">Reference proteome</keyword>
<dbReference type="AlphaFoldDB" id="A0AAV7GH14"/>
<evidence type="ECO:0000256" key="5">
    <source>
        <dbReference type="ARBA" id="ARBA00023136"/>
    </source>
</evidence>
<dbReference type="GO" id="GO:0016020">
    <property type="term" value="C:membrane"/>
    <property type="evidence" value="ECO:0007669"/>
    <property type="project" value="UniProtKB-SubCell"/>
</dbReference>
<dbReference type="InterPro" id="IPR008590">
    <property type="entry name" value="TMEM_230/134"/>
</dbReference>
<dbReference type="GO" id="GO:0012505">
    <property type="term" value="C:endomembrane system"/>
    <property type="evidence" value="ECO:0007669"/>
    <property type="project" value="TreeGrafter"/>
</dbReference>
<dbReference type="InterPro" id="IPR044234">
    <property type="entry name" value="TMEM230"/>
</dbReference>
<sequence length="201" mass="22606">MTETPRLSPAISPPLLRETLGENKSLLRRRRQDRGVQNLRNSRPSAYTGNPRRKIYEEVATGAAGEDVDGNHHILVDFLVWTLIMSTRRNVRYSPLAGEESDDDNGIGGQEDLRFSYNPRAFDRVPWKSIALALFLLALGSILLFLAFFIFAGHMEGDKSQAFGLLALGILSFLPGFYETRVAYYAWRGAPGYRFSSIPSY</sequence>
<feature type="compositionally biased region" description="Polar residues" evidence="6">
    <location>
        <begin position="38"/>
        <end position="48"/>
    </location>
</feature>
<keyword evidence="3 7" id="KW-0812">Transmembrane</keyword>
<reference evidence="8 9" key="1">
    <citation type="journal article" date="2021" name="Hortic Res">
        <title>Chromosome-scale assembly of the Dendrobium chrysotoxum genome enhances the understanding of orchid evolution.</title>
        <authorList>
            <person name="Zhang Y."/>
            <person name="Zhang G.Q."/>
            <person name="Zhang D."/>
            <person name="Liu X.D."/>
            <person name="Xu X.Y."/>
            <person name="Sun W.H."/>
            <person name="Yu X."/>
            <person name="Zhu X."/>
            <person name="Wang Z.W."/>
            <person name="Zhao X."/>
            <person name="Zhong W.Y."/>
            <person name="Chen H."/>
            <person name="Yin W.L."/>
            <person name="Huang T."/>
            <person name="Niu S.C."/>
            <person name="Liu Z.J."/>
        </authorList>
    </citation>
    <scope>NUCLEOTIDE SEQUENCE [LARGE SCALE GENOMIC DNA]</scope>
    <source>
        <strain evidence="8">Lindl</strain>
    </source>
</reference>